<dbReference type="AlphaFoldDB" id="A0A1Y2AWI6"/>
<organism evidence="2 3">
    <name type="scientific">Neocallimastix californiae</name>
    <dbReference type="NCBI Taxonomy" id="1754190"/>
    <lineage>
        <taxon>Eukaryota</taxon>
        <taxon>Fungi</taxon>
        <taxon>Fungi incertae sedis</taxon>
        <taxon>Chytridiomycota</taxon>
        <taxon>Chytridiomycota incertae sedis</taxon>
        <taxon>Neocallimastigomycetes</taxon>
        <taxon>Neocallimastigales</taxon>
        <taxon>Neocallimastigaceae</taxon>
        <taxon>Neocallimastix</taxon>
    </lineage>
</organism>
<dbReference type="SUPFAM" id="SSF54001">
    <property type="entry name" value="Cysteine proteinases"/>
    <property type="match status" value="1"/>
</dbReference>
<evidence type="ECO:0000313" key="3">
    <source>
        <dbReference type="Proteomes" id="UP000193920"/>
    </source>
</evidence>
<gene>
    <name evidence="2" type="ORF">LY90DRAFT_97657</name>
</gene>
<dbReference type="InterPro" id="IPR038765">
    <property type="entry name" value="Papain-like_cys_pep_sf"/>
</dbReference>
<proteinExistence type="predicted"/>
<reference evidence="2 3" key="1">
    <citation type="submission" date="2016-08" db="EMBL/GenBank/DDBJ databases">
        <title>A Parts List for Fungal Cellulosomes Revealed by Comparative Genomics.</title>
        <authorList>
            <consortium name="DOE Joint Genome Institute"/>
            <person name="Haitjema C.H."/>
            <person name="Gilmore S.P."/>
            <person name="Henske J.K."/>
            <person name="Solomon K.V."/>
            <person name="De Groot R."/>
            <person name="Kuo A."/>
            <person name="Mondo S.J."/>
            <person name="Salamov A.A."/>
            <person name="Labutti K."/>
            <person name="Zhao Z."/>
            <person name="Chiniquy J."/>
            <person name="Barry K."/>
            <person name="Brewer H.M."/>
            <person name="Purvine S.O."/>
            <person name="Wright A.T."/>
            <person name="Boxma B."/>
            <person name="Van Alen T."/>
            <person name="Hackstein J.H."/>
            <person name="Baker S.E."/>
            <person name="Grigoriev I.V."/>
            <person name="O'Malley M.A."/>
        </authorList>
    </citation>
    <scope>NUCLEOTIDE SEQUENCE [LARGE SCALE GENOMIC DNA]</scope>
    <source>
        <strain evidence="2 3">G1</strain>
    </source>
</reference>
<dbReference type="STRING" id="1754190.A0A1Y2AWI6"/>
<dbReference type="Proteomes" id="UP000193920">
    <property type="component" value="Unassembled WGS sequence"/>
</dbReference>
<dbReference type="EMBL" id="MCOG01000197">
    <property type="protein sequence ID" value="ORY26928.1"/>
    <property type="molecule type" value="Genomic_DNA"/>
</dbReference>
<keyword evidence="3" id="KW-1185">Reference proteome</keyword>
<keyword evidence="1" id="KW-1133">Transmembrane helix</keyword>
<sequence length="455" mass="53655">MFFIKYQKFIFHLIIICIFIRLSWLRTIDKSTVEKKNHNNSLNNHIRIESKVDSSYYDEYKNETIFESEKIPVKYWNEKKKVALQKKIENEIDYNVDAVTIAVSEEFRFYNQLNSNEKQIYDILYTNSKQEPPSLKILISFTNVTDLDSFIDELIISAEKIFTVLSYENPELWWIGTYQFYIVSSSIKNQYIVTFDMLPDYSTFYGYSSEEIMALNQEVENVKYEIMNNIASYNITTPYAILRYIHDYLITNIIYILDEDKKHIRTLYGALVEKECVCEGYSEAFQYLAHQYGINCITARSSTHEWNFVEMKGKWYVVDLTYDDPLVNGENTPLGSDKNLKIDFFLTGTENNSPDYSKYSEDPNHVLIYSGFSDKELVSYPIIEENNYIPTELEINEIKSMGLPVLSNSILYIERPHYNEKNKNTSDGLSIRNNNIFLLYNLIMMVTCIYFFILN</sequence>
<evidence type="ECO:0008006" key="4">
    <source>
        <dbReference type="Google" id="ProtNLM"/>
    </source>
</evidence>
<evidence type="ECO:0000313" key="2">
    <source>
        <dbReference type="EMBL" id="ORY26928.1"/>
    </source>
</evidence>
<accession>A0A1Y2AWI6</accession>
<comment type="caution">
    <text evidence="2">The sequence shown here is derived from an EMBL/GenBank/DDBJ whole genome shotgun (WGS) entry which is preliminary data.</text>
</comment>
<name>A0A1Y2AWI6_9FUNG</name>
<protein>
    <recommendedName>
        <fullName evidence="4">Transglutaminase-like domain-containing protein</fullName>
    </recommendedName>
</protein>
<evidence type="ECO:0000256" key="1">
    <source>
        <dbReference type="SAM" id="Phobius"/>
    </source>
</evidence>
<feature type="transmembrane region" description="Helical" evidence="1">
    <location>
        <begin position="436"/>
        <end position="454"/>
    </location>
</feature>
<keyword evidence="1" id="KW-0812">Transmembrane</keyword>
<dbReference type="Gene3D" id="3.10.620.30">
    <property type="match status" value="1"/>
</dbReference>
<keyword evidence="1" id="KW-0472">Membrane</keyword>
<dbReference type="OrthoDB" id="2128161at2759"/>